<evidence type="ECO:0000313" key="1">
    <source>
        <dbReference type="EMBL" id="MCH4553331.1"/>
    </source>
</evidence>
<dbReference type="PANTHER" id="PTHR46343">
    <property type="entry name" value="HYR DOMAIN-CONTAINING PROTEIN"/>
    <property type="match status" value="1"/>
</dbReference>
<accession>A0ABS9RLE5</accession>
<evidence type="ECO:0000313" key="2">
    <source>
        <dbReference type="Proteomes" id="UP001156141"/>
    </source>
</evidence>
<dbReference type="PANTHER" id="PTHR46343:SF2">
    <property type="entry name" value="SUSHI_VON WILLEBRAND FACTOR TYPE A_EGF_PENTRAXIN DOMAIN-CONTAINING 1"/>
    <property type="match status" value="1"/>
</dbReference>
<organism evidence="1 2">
    <name type="scientific">Aestuariibaculum lutulentum</name>
    <dbReference type="NCBI Taxonomy" id="2920935"/>
    <lineage>
        <taxon>Bacteria</taxon>
        <taxon>Pseudomonadati</taxon>
        <taxon>Bacteroidota</taxon>
        <taxon>Flavobacteriia</taxon>
        <taxon>Flavobacteriales</taxon>
        <taxon>Flavobacteriaceae</taxon>
    </lineage>
</organism>
<proteinExistence type="predicted"/>
<dbReference type="InterPro" id="IPR043555">
    <property type="entry name" value="SRPX-like"/>
</dbReference>
<protein>
    <submittedName>
        <fullName evidence="1">Gliding motility-associated C-terminal domain-containing protein</fullName>
    </submittedName>
</protein>
<dbReference type="InterPro" id="IPR013783">
    <property type="entry name" value="Ig-like_fold"/>
</dbReference>
<comment type="caution">
    <text evidence="1">The sequence shown here is derived from an EMBL/GenBank/DDBJ whole genome shotgun (WGS) entry which is preliminary data.</text>
</comment>
<gene>
    <name evidence="1" type="ORF">MKW35_11935</name>
</gene>
<keyword evidence="2" id="KW-1185">Reference proteome</keyword>
<feature type="non-terminal residue" evidence="1">
    <location>
        <position position="1"/>
    </location>
</feature>
<reference evidence="1" key="1">
    <citation type="submission" date="2022-02" db="EMBL/GenBank/DDBJ databases">
        <title>Aestuariibaculum sp., a marine bacterium isolated from sediment in Guangxi.</title>
        <authorList>
            <person name="Ying J."/>
        </authorList>
    </citation>
    <scope>NUCLEOTIDE SEQUENCE</scope>
    <source>
        <strain evidence="1">L182</strain>
    </source>
</reference>
<sequence length="376" mass="38695">ATDDCGNKTSADQIITVIDTTPPSINTTATNIEIECGVTDPDALQNWLDSNGGATATDNCGEVIWSNDYGQNTTVDCDGNGILVTFTATDACGNKTTTTATYIIKDTTAPTITTAAAAYVAECDGAGNVTELNDWLNSNGGAVATDDCSVIIWSNNFTILSDDCGNTGSATVIFTATDACGNESTTTATFTIEDTTPPVLTVPADVTIECTEDETSANTGVATATDTCGDVTITETDDVVTACGNTKVITRTWTATDECGNPSSATQIITVQDTTPPVLTVPADITIECTEDETSANTGLATATDTCGDVTITESDDVVTACGNTKVITRTWTATDECGNPTSATQTISVQDTTPPVLTVPADVTIECTEDETSAN</sequence>
<dbReference type="Gene3D" id="2.60.40.10">
    <property type="entry name" value="Immunoglobulins"/>
    <property type="match status" value="3"/>
</dbReference>
<feature type="non-terminal residue" evidence="1">
    <location>
        <position position="376"/>
    </location>
</feature>
<dbReference type="EMBL" id="JAKVQD010000005">
    <property type="protein sequence ID" value="MCH4553331.1"/>
    <property type="molecule type" value="Genomic_DNA"/>
</dbReference>
<name>A0ABS9RLE5_9FLAO</name>
<dbReference type="Proteomes" id="UP001156141">
    <property type="component" value="Unassembled WGS sequence"/>
</dbReference>